<feature type="domain" description="RNA-binding S4" evidence="6">
    <location>
        <begin position="1"/>
        <end position="59"/>
    </location>
</feature>
<dbReference type="Gene3D" id="3.30.70.1560">
    <property type="entry name" value="Alpha-L RNA-binding motif"/>
    <property type="match status" value="1"/>
</dbReference>
<dbReference type="InterPro" id="IPR000748">
    <property type="entry name" value="PsdUridine_synth_RsuA/RluB/E/F"/>
</dbReference>
<dbReference type="SMART" id="SM00363">
    <property type="entry name" value="S4"/>
    <property type="match status" value="1"/>
</dbReference>
<dbReference type="OrthoDB" id="9807213at2"/>
<keyword evidence="3 5" id="KW-0413">Isomerase</keyword>
<dbReference type="EMBL" id="AORH01000033">
    <property type="protein sequence ID" value="ENY69036.1"/>
    <property type="molecule type" value="Genomic_DNA"/>
</dbReference>
<evidence type="ECO:0000256" key="5">
    <source>
        <dbReference type="RuleBase" id="RU003887"/>
    </source>
</evidence>
<comment type="similarity">
    <text evidence="1 5">Belongs to the pseudouridine synthase RsuA family.</text>
</comment>
<dbReference type="PROSITE" id="PS01149">
    <property type="entry name" value="PSI_RSU"/>
    <property type="match status" value="1"/>
</dbReference>
<dbReference type="GO" id="GO:0000455">
    <property type="term" value="P:enzyme-directed rRNA pseudouridine synthesis"/>
    <property type="evidence" value="ECO:0007669"/>
    <property type="project" value="UniProtKB-ARBA"/>
</dbReference>
<dbReference type="InterPro" id="IPR042092">
    <property type="entry name" value="PsdUridine_s_RsuA/RluB/E/F_cat"/>
</dbReference>
<dbReference type="eggNOG" id="COG1187">
    <property type="taxonomic scope" value="Bacteria"/>
</dbReference>
<evidence type="ECO:0000256" key="3">
    <source>
        <dbReference type="ARBA" id="ARBA00023235"/>
    </source>
</evidence>
<keyword evidence="8" id="KW-1185">Reference proteome</keyword>
<dbReference type="PANTHER" id="PTHR47683:SF4">
    <property type="entry name" value="PSEUDOURIDINE SYNTHASE"/>
    <property type="match status" value="1"/>
</dbReference>
<dbReference type="GO" id="GO:0120159">
    <property type="term" value="F:rRNA pseudouridine synthase activity"/>
    <property type="evidence" value="ECO:0007669"/>
    <property type="project" value="UniProtKB-ARBA"/>
</dbReference>
<dbReference type="CDD" id="cd00165">
    <property type="entry name" value="S4"/>
    <property type="match status" value="1"/>
</dbReference>
<accession>N9VC85</accession>
<dbReference type="NCBIfam" id="TIGR00093">
    <property type="entry name" value="pseudouridine synthase"/>
    <property type="match status" value="1"/>
</dbReference>
<gene>
    <name evidence="7" type="primary">rsuA</name>
    <name evidence="7" type="ORF">MBVG_5530</name>
</gene>
<dbReference type="InterPro" id="IPR002942">
    <property type="entry name" value="S4_RNA-bd"/>
</dbReference>
<dbReference type="Gene3D" id="3.10.290.10">
    <property type="entry name" value="RNA-binding S4 domain"/>
    <property type="match status" value="1"/>
</dbReference>
<name>N9VC85_9BACT</name>
<evidence type="ECO:0000256" key="4">
    <source>
        <dbReference type="PROSITE-ProRule" id="PRU00182"/>
    </source>
</evidence>
<dbReference type="PANTHER" id="PTHR47683">
    <property type="entry name" value="PSEUDOURIDINE SYNTHASE FAMILY PROTEIN-RELATED"/>
    <property type="match status" value="1"/>
</dbReference>
<dbReference type="Pfam" id="PF00849">
    <property type="entry name" value="PseudoU_synth_2"/>
    <property type="match status" value="1"/>
</dbReference>
<evidence type="ECO:0000256" key="1">
    <source>
        <dbReference type="ARBA" id="ARBA00008348"/>
    </source>
</evidence>
<dbReference type="Proteomes" id="UP000013220">
    <property type="component" value="Unassembled WGS sequence"/>
</dbReference>
<dbReference type="Gene3D" id="3.30.70.580">
    <property type="entry name" value="Pseudouridine synthase I, catalytic domain, N-terminal subdomain"/>
    <property type="match status" value="1"/>
</dbReference>
<dbReference type="InterPro" id="IPR020094">
    <property type="entry name" value="TruA/RsuA/RluB/E/F_N"/>
</dbReference>
<evidence type="ECO:0000313" key="7">
    <source>
        <dbReference type="EMBL" id="ENY69036.1"/>
    </source>
</evidence>
<dbReference type="SUPFAM" id="SSF55174">
    <property type="entry name" value="Alpha-L RNA-binding motif"/>
    <property type="match status" value="1"/>
</dbReference>
<dbReference type="InterPro" id="IPR006145">
    <property type="entry name" value="PsdUridine_synth_RsuA/RluA"/>
</dbReference>
<dbReference type="InterPro" id="IPR018496">
    <property type="entry name" value="PsdUridine_synth_RsuA/RluB_CS"/>
</dbReference>
<dbReference type="EC" id="5.4.99.-" evidence="5"/>
<organism evidence="7 8">
    <name type="scientific">Mycoplasmopsis bovigenitalium 51080</name>
    <dbReference type="NCBI Taxonomy" id="1188235"/>
    <lineage>
        <taxon>Bacteria</taxon>
        <taxon>Bacillati</taxon>
        <taxon>Mycoplasmatota</taxon>
        <taxon>Mycoplasmoidales</taxon>
        <taxon>Metamycoplasmataceae</taxon>
        <taxon>Mycoplasmopsis</taxon>
    </lineage>
</organism>
<dbReference type="GO" id="GO:0003723">
    <property type="term" value="F:RNA binding"/>
    <property type="evidence" value="ECO:0007669"/>
    <property type="project" value="UniProtKB-KW"/>
</dbReference>
<dbReference type="Pfam" id="PF01479">
    <property type="entry name" value="S4"/>
    <property type="match status" value="1"/>
</dbReference>
<protein>
    <recommendedName>
        <fullName evidence="5">Pseudouridine synthase</fullName>
        <ecNumber evidence="5">5.4.99.-</ecNumber>
    </recommendedName>
</protein>
<sequence length="233" mass="27645">MRIEKYLSSIINKSRSEIKKDIKDGKISVNGTLIFKSINVDTEKDQVFYDGKIVEFQEHRYFLLNKPAGYICANYDRKHKTIFDLLDLNPNKYFSVGRLDKDTEGLLIITNDGEFSNSVLKPSKHVAKKYYIEVDKNIDFDIEKYNLPINIGDFVVKKYLFEYIGKNKCFLTIYEGKFHQVKRMMKHFNLNVIYLKRIEFGNLVLPENLKIGEWKEIDKKFKKHFAFLKLMLR</sequence>
<proteinExistence type="inferred from homology"/>
<dbReference type="PROSITE" id="PS50889">
    <property type="entry name" value="S4"/>
    <property type="match status" value="1"/>
</dbReference>
<dbReference type="InterPro" id="IPR036986">
    <property type="entry name" value="S4_RNA-bd_sf"/>
</dbReference>
<evidence type="ECO:0000313" key="8">
    <source>
        <dbReference type="Proteomes" id="UP000013220"/>
    </source>
</evidence>
<comment type="caution">
    <text evidence="7">The sequence shown here is derived from an EMBL/GenBank/DDBJ whole genome shotgun (WGS) entry which is preliminary data.</text>
</comment>
<dbReference type="SUPFAM" id="SSF55120">
    <property type="entry name" value="Pseudouridine synthase"/>
    <property type="match status" value="1"/>
</dbReference>
<dbReference type="PATRIC" id="fig|1188235.3.peg.565"/>
<reference evidence="7 8" key="1">
    <citation type="journal article" date="2013" name="Genome Announc.">
        <title>Draft Genome Sequences of Mycoplasma alkalescens, Mycoplasma arginini, and Mycoplasma bovigenitalium, Three Species with Equivocal Pathogenic Status for Cattle.</title>
        <authorList>
            <person name="Manso-Silvan L."/>
            <person name="Tardy F."/>
            <person name="Baranowski E."/>
            <person name="Barre A."/>
            <person name="Blanchard A."/>
            <person name="Breton M."/>
            <person name="Couture C."/>
            <person name="Citti C."/>
            <person name="Dordet-Frisoni E."/>
            <person name="Dupuy V."/>
            <person name="Gaurivaud P."/>
            <person name="Jacob D."/>
            <person name="Lemaitre C."/>
            <person name="Nikolski M."/>
            <person name="Nouvel L.X."/>
            <person name="Poumarat F."/>
            <person name="Thebault P."/>
            <person name="Theil S."/>
            <person name="Thiaucourt F."/>
            <person name="Sirand-Pugnet P."/>
        </authorList>
    </citation>
    <scope>NUCLEOTIDE SEQUENCE [LARGE SCALE GENOMIC DNA]</scope>
    <source>
        <strain evidence="7 8">51080</strain>
    </source>
</reference>
<evidence type="ECO:0000259" key="6">
    <source>
        <dbReference type="SMART" id="SM00363"/>
    </source>
</evidence>
<dbReference type="STRING" id="1188235.MBVG_5530"/>
<dbReference type="AlphaFoldDB" id="N9VC85"/>
<dbReference type="InterPro" id="IPR020103">
    <property type="entry name" value="PsdUridine_synth_cat_dom_sf"/>
</dbReference>
<dbReference type="RefSeq" id="WP_004421364.1">
    <property type="nucleotide sequence ID" value="NZ_AORH01000033.1"/>
</dbReference>
<dbReference type="InterPro" id="IPR050343">
    <property type="entry name" value="RsuA_PseudoU_synthase"/>
</dbReference>
<evidence type="ECO:0000256" key="2">
    <source>
        <dbReference type="ARBA" id="ARBA00022884"/>
    </source>
</evidence>
<keyword evidence="2 4" id="KW-0694">RNA-binding</keyword>